<keyword evidence="2" id="KW-1185">Reference proteome</keyword>
<evidence type="ECO:0000313" key="1">
    <source>
        <dbReference type="EMBL" id="OEE72830.1"/>
    </source>
</evidence>
<reference evidence="1 2" key="1">
    <citation type="journal article" date="2012" name="Science">
        <title>Ecological populations of bacteria act as socially cohesive units of antibiotic production and resistance.</title>
        <authorList>
            <person name="Cordero O.X."/>
            <person name="Wildschutte H."/>
            <person name="Kirkup B."/>
            <person name="Proehl S."/>
            <person name="Ngo L."/>
            <person name="Hussain F."/>
            <person name="Le Roux F."/>
            <person name="Mincer T."/>
            <person name="Polz M.F."/>
        </authorList>
    </citation>
    <scope>NUCLEOTIDE SEQUENCE [LARGE SCALE GENOMIC DNA]</scope>
    <source>
        <strain evidence="1 2">FF-238</strain>
    </source>
</reference>
<gene>
    <name evidence="1" type="ORF">A130_07105</name>
</gene>
<comment type="caution">
    <text evidence="1">The sequence shown here is derived from an EMBL/GenBank/DDBJ whole genome shotgun (WGS) entry which is preliminary data.</text>
</comment>
<evidence type="ECO:0000313" key="2">
    <source>
        <dbReference type="Proteomes" id="UP000094165"/>
    </source>
</evidence>
<dbReference type="EMBL" id="AJYW02000257">
    <property type="protein sequence ID" value="OEE72830.1"/>
    <property type="molecule type" value="Genomic_DNA"/>
</dbReference>
<organism evidence="1 2">
    <name type="scientific">Vibrio genomosp. F6 str. FF-238</name>
    <dbReference type="NCBI Taxonomy" id="1191298"/>
    <lineage>
        <taxon>Bacteria</taxon>
        <taxon>Pseudomonadati</taxon>
        <taxon>Pseudomonadota</taxon>
        <taxon>Gammaproteobacteria</taxon>
        <taxon>Vibrionales</taxon>
        <taxon>Vibrionaceae</taxon>
        <taxon>Vibrio</taxon>
    </lineage>
</organism>
<dbReference type="AlphaFoldDB" id="A0A1E5CSG1"/>
<proteinExistence type="predicted"/>
<protein>
    <submittedName>
        <fullName evidence="1">Uncharacterized protein</fullName>
    </submittedName>
</protein>
<accession>A0A1E5CSG1</accession>
<dbReference type="Proteomes" id="UP000094165">
    <property type="component" value="Unassembled WGS sequence"/>
</dbReference>
<name>A0A1E5CSG1_9VIBR</name>
<sequence length="76" mass="8949">MRRTFHTQYPRRFILMDKKGALMQKVKSTGYEPTMRLSQTNHVLISTRFLGLFGLVVQTMKIQCTSNDHKDQILDF</sequence>